<feature type="binding site" evidence="14">
    <location>
        <position position="234"/>
    </location>
    <ligand>
        <name>ATP</name>
        <dbReference type="ChEBI" id="CHEBI:30616"/>
    </ligand>
</feature>
<evidence type="ECO:0000256" key="3">
    <source>
        <dbReference type="ARBA" id="ARBA00022705"/>
    </source>
</evidence>
<feature type="binding site" evidence="14">
    <location>
        <position position="396"/>
    </location>
    <ligand>
        <name>ATP</name>
        <dbReference type="ChEBI" id="CHEBI:30616"/>
    </ligand>
</feature>
<dbReference type="GO" id="GO:0005524">
    <property type="term" value="F:ATP binding"/>
    <property type="evidence" value="ECO:0007669"/>
    <property type="project" value="UniProtKB-UniRule"/>
</dbReference>
<dbReference type="PROSITE" id="PS00697">
    <property type="entry name" value="DNA_LIGASE_A1"/>
    <property type="match status" value="1"/>
</dbReference>
<keyword evidence="5 14" id="KW-0547">Nucleotide-binding</keyword>
<evidence type="ECO:0000259" key="18">
    <source>
        <dbReference type="PROSITE" id="PS50160"/>
    </source>
</evidence>
<feature type="compositionally biased region" description="Low complexity" evidence="17">
    <location>
        <begin position="279"/>
        <end position="295"/>
    </location>
</feature>
<dbReference type="Pfam" id="PF04679">
    <property type="entry name" value="DNA_ligase_A_C"/>
    <property type="match status" value="1"/>
</dbReference>
<dbReference type="InterPro" id="IPR012309">
    <property type="entry name" value="DNA_ligase_ATP-dep_C"/>
</dbReference>
<dbReference type="eggNOG" id="COG1793">
    <property type="taxonomic scope" value="Bacteria"/>
</dbReference>
<comment type="catalytic activity">
    <reaction evidence="12 14 15">
        <text>ATP + (deoxyribonucleotide)n-3'-hydroxyl + 5'-phospho-(deoxyribonucleotide)m = (deoxyribonucleotide)n+m + AMP + diphosphate.</text>
        <dbReference type="EC" id="6.5.1.1"/>
    </reaction>
</comment>
<feature type="region of interest" description="Disordered" evidence="17">
    <location>
        <begin position="270"/>
        <end position="295"/>
    </location>
</feature>
<keyword evidence="7 14" id="KW-0067">ATP-binding</keyword>
<comment type="similarity">
    <text evidence="14 16">Belongs to the ATP-dependent DNA ligase family.</text>
</comment>
<organism evidence="19 20">
    <name type="scientific">Micromonospora chokoriensis</name>
    <dbReference type="NCBI Taxonomy" id="356851"/>
    <lineage>
        <taxon>Bacteria</taxon>
        <taxon>Bacillati</taxon>
        <taxon>Actinomycetota</taxon>
        <taxon>Actinomycetes</taxon>
        <taxon>Micromonosporales</taxon>
        <taxon>Micromonosporaceae</taxon>
        <taxon>Micromonospora</taxon>
    </lineage>
</organism>
<evidence type="ECO:0000256" key="14">
    <source>
        <dbReference type="HAMAP-Rule" id="MF_00407"/>
    </source>
</evidence>
<keyword evidence="8 14" id="KW-0460">Magnesium</keyword>
<dbReference type="NCBIfam" id="NF002868">
    <property type="entry name" value="PRK03180.1"/>
    <property type="match status" value="1"/>
</dbReference>
<dbReference type="CDD" id="cd07972">
    <property type="entry name" value="OBF_DNA_ligase_Arch_LigB"/>
    <property type="match status" value="1"/>
</dbReference>
<keyword evidence="10 14" id="KW-0234">DNA repair</keyword>
<dbReference type="SUPFAM" id="SSF50249">
    <property type="entry name" value="Nucleic acid-binding proteins"/>
    <property type="match status" value="1"/>
</dbReference>
<dbReference type="GO" id="GO:0051301">
    <property type="term" value="P:cell division"/>
    <property type="evidence" value="ECO:0007669"/>
    <property type="project" value="UniProtKB-KW"/>
</dbReference>
<feature type="active site" description="N6-AMP-lysine intermediate" evidence="14">
    <location>
        <position position="214"/>
    </location>
</feature>
<evidence type="ECO:0000256" key="11">
    <source>
        <dbReference type="ARBA" id="ARBA00023306"/>
    </source>
</evidence>
<dbReference type="InterPro" id="IPR050191">
    <property type="entry name" value="ATP-dep_DNA_ligase"/>
</dbReference>
<evidence type="ECO:0000256" key="10">
    <source>
        <dbReference type="ARBA" id="ARBA00023204"/>
    </source>
</evidence>
<keyword evidence="3 14" id="KW-0235">DNA replication</keyword>
<evidence type="ECO:0000256" key="5">
    <source>
        <dbReference type="ARBA" id="ARBA00022741"/>
    </source>
</evidence>
<comment type="cofactor">
    <cofactor evidence="14">
        <name>Mg(2+)</name>
        <dbReference type="ChEBI" id="CHEBI:18420"/>
    </cofactor>
</comment>
<proteinExistence type="inferred from homology"/>
<keyword evidence="4 14" id="KW-0479">Metal-binding</keyword>
<dbReference type="PANTHER" id="PTHR45674:SF13">
    <property type="entry name" value="DNA LIGASE-RELATED"/>
    <property type="match status" value="1"/>
</dbReference>
<evidence type="ECO:0000256" key="9">
    <source>
        <dbReference type="ARBA" id="ARBA00023172"/>
    </source>
</evidence>
<dbReference type="GO" id="GO:0003677">
    <property type="term" value="F:DNA binding"/>
    <property type="evidence" value="ECO:0007669"/>
    <property type="project" value="InterPro"/>
</dbReference>
<dbReference type="GO" id="GO:0046872">
    <property type="term" value="F:metal ion binding"/>
    <property type="evidence" value="ECO:0007669"/>
    <property type="project" value="UniProtKB-KW"/>
</dbReference>
<dbReference type="InterPro" id="IPR000977">
    <property type="entry name" value="DNA_ligase_ATP-dep"/>
</dbReference>
<dbReference type="HAMAP" id="MF_00407">
    <property type="entry name" value="DNA_ligase"/>
    <property type="match status" value="1"/>
</dbReference>
<dbReference type="GO" id="GO:0006310">
    <property type="term" value="P:DNA recombination"/>
    <property type="evidence" value="ECO:0007669"/>
    <property type="project" value="UniProtKB-UniRule"/>
</dbReference>
<keyword evidence="2 14" id="KW-0132">Cell division</keyword>
<dbReference type="InterPro" id="IPR036599">
    <property type="entry name" value="DNA_ligase_N_sf"/>
</dbReference>
<dbReference type="Pfam" id="PF04675">
    <property type="entry name" value="DNA_ligase_A_N"/>
    <property type="match status" value="1"/>
</dbReference>
<dbReference type="InterPro" id="IPR012340">
    <property type="entry name" value="NA-bd_OB-fold"/>
</dbReference>
<dbReference type="Gene3D" id="1.10.3260.10">
    <property type="entry name" value="DNA ligase, ATP-dependent, N-terminal domain"/>
    <property type="match status" value="1"/>
</dbReference>
<evidence type="ECO:0000256" key="1">
    <source>
        <dbReference type="ARBA" id="ARBA00022598"/>
    </source>
</evidence>
<dbReference type="EMBL" id="LT607409">
    <property type="protein sequence ID" value="SCE94954.1"/>
    <property type="molecule type" value="Genomic_DNA"/>
</dbReference>
<evidence type="ECO:0000256" key="6">
    <source>
        <dbReference type="ARBA" id="ARBA00022763"/>
    </source>
</evidence>
<name>A0A1C4WFJ1_9ACTN</name>
<evidence type="ECO:0000313" key="20">
    <source>
        <dbReference type="Proteomes" id="UP000198224"/>
    </source>
</evidence>
<evidence type="ECO:0000256" key="12">
    <source>
        <dbReference type="ARBA" id="ARBA00034003"/>
    </source>
</evidence>
<gene>
    <name evidence="14" type="primary">lig</name>
    <name evidence="19" type="ORF">GA0070612_2425</name>
</gene>
<evidence type="ECO:0000256" key="13">
    <source>
        <dbReference type="ARBA" id="ARBA00054532"/>
    </source>
</evidence>
<dbReference type="SUPFAM" id="SSF117018">
    <property type="entry name" value="ATP-dependent DNA ligase DNA-binding domain"/>
    <property type="match status" value="1"/>
</dbReference>
<keyword evidence="6 14" id="KW-0227">DNA damage</keyword>
<keyword evidence="9 14" id="KW-0233">DNA recombination</keyword>
<dbReference type="EC" id="6.5.1.1" evidence="14"/>
<evidence type="ECO:0000256" key="8">
    <source>
        <dbReference type="ARBA" id="ARBA00022842"/>
    </source>
</evidence>
<evidence type="ECO:0000256" key="16">
    <source>
        <dbReference type="RuleBase" id="RU004196"/>
    </source>
</evidence>
<reference evidence="20" key="1">
    <citation type="submission" date="2016-06" db="EMBL/GenBank/DDBJ databases">
        <authorList>
            <person name="Varghese N."/>
            <person name="Submissions Spin"/>
        </authorList>
    </citation>
    <scope>NUCLEOTIDE SEQUENCE [LARGE SCALE GENOMIC DNA]</scope>
    <source>
        <strain evidence="20">DSM 45160</strain>
    </source>
</reference>
<feature type="binding site" evidence="14">
    <location>
        <position position="212"/>
    </location>
    <ligand>
        <name>ATP</name>
        <dbReference type="ChEBI" id="CHEBI:30616"/>
    </ligand>
</feature>
<dbReference type="PROSITE" id="PS50160">
    <property type="entry name" value="DNA_LIGASE_A3"/>
    <property type="match status" value="1"/>
</dbReference>
<dbReference type="Gene3D" id="2.40.50.140">
    <property type="entry name" value="Nucleic acid-binding proteins"/>
    <property type="match status" value="1"/>
</dbReference>
<dbReference type="Proteomes" id="UP000198224">
    <property type="component" value="Chromosome I"/>
</dbReference>
<dbReference type="PANTHER" id="PTHR45674">
    <property type="entry name" value="DNA LIGASE 1/3 FAMILY MEMBER"/>
    <property type="match status" value="1"/>
</dbReference>
<dbReference type="CDD" id="cd07901">
    <property type="entry name" value="Adenylation_DNA_ligase_Arch_LigB"/>
    <property type="match status" value="1"/>
</dbReference>
<dbReference type="GO" id="GO:0003910">
    <property type="term" value="F:DNA ligase (ATP) activity"/>
    <property type="evidence" value="ECO:0007669"/>
    <property type="project" value="UniProtKB-UniRule"/>
</dbReference>
<feature type="binding site" evidence="14">
    <location>
        <position position="318"/>
    </location>
    <ligand>
        <name>ATP</name>
        <dbReference type="ChEBI" id="CHEBI:30616"/>
    </ligand>
</feature>
<evidence type="ECO:0000256" key="4">
    <source>
        <dbReference type="ARBA" id="ARBA00022723"/>
    </source>
</evidence>
<dbReference type="Pfam" id="PF01068">
    <property type="entry name" value="DNA_ligase_A_M"/>
    <property type="match status" value="1"/>
</dbReference>
<dbReference type="AlphaFoldDB" id="A0A1C4WFJ1"/>
<dbReference type="Gene3D" id="3.30.470.30">
    <property type="entry name" value="DNA ligase/mRNA capping enzyme"/>
    <property type="match status" value="1"/>
</dbReference>
<dbReference type="InterPro" id="IPR012308">
    <property type="entry name" value="DNA_ligase_ATP-dep_N"/>
</dbReference>
<keyword evidence="20" id="KW-1185">Reference proteome</keyword>
<dbReference type="FunFam" id="2.40.50.140:FF:000163">
    <property type="entry name" value="Probable DNA ligase"/>
    <property type="match status" value="1"/>
</dbReference>
<feature type="binding site" evidence="14">
    <location>
        <position position="390"/>
    </location>
    <ligand>
        <name>ATP</name>
        <dbReference type="ChEBI" id="CHEBI:30616"/>
    </ligand>
</feature>
<protein>
    <recommendedName>
        <fullName evidence="14">Probable DNA ligase</fullName>
        <ecNumber evidence="14">6.5.1.1</ecNumber>
    </recommendedName>
    <alternativeName>
        <fullName evidence="14">Polydeoxyribonucleotide synthase [ATP]</fullName>
    </alternativeName>
</protein>
<dbReference type="InterPro" id="IPR012310">
    <property type="entry name" value="DNA_ligase_ATP-dep_cent"/>
</dbReference>
<dbReference type="InterPro" id="IPR022865">
    <property type="entry name" value="DNA_ligae_ATP-dep_bac/arc"/>
</dbReference>
<dbReference type="GO" id="GO:0071897">
    <property type="term" value="P:DNA biosynthetic process"/>
    <property type="evidence" value="ECO:0007669"/>
    <property type="project" value="InterPro"/>
</dbReference>
<dbReference type="InterPro" id="IPR016059">
    <property type="entry name" value="DNA_ligase_ATP-dep_CS"/>
</dbReference>
<evidence type="ECO:0000256" key="15">
    <source>
        <dbReference type="RuleBase" id="RU000617"/>
    </source>
</evidence>
<sequence length="530" mass="55458">MSCVRFLDLAATSAAVAATGGRRAKVELLADALRRLDPGEVEPGAGYLAGELRQRQTGVGYASLRDLPTPAAEPTLTVAGVDAAIEQISAARGAGSQSRRRALLGALYAAATADEQRLLTGLFSGELRQGAQAGLLADAVARAAEVPVATVRRALLLAGDLRVVAVAALTGGAAELAAFGLQVGRPLAPMLAQSASTVDEAVAATGTPAVVDVKLDGIRIQVHRSGADIAVFTRSLDEITARVPEVVAAVRALPGRELVLDGEAIGLDETGRPLPFQQTSSRAARRTTPSTTGRTPVAPAVLAAAATTGATVLTPYFFDLLHLDGEDLIDLPGRERWAALAGAVDSSLLVGRMEVDGPEQAAAAFAAALDAGQEGIVVKAPDAPYDAGRRGAAWVKVKPRHTLDLVVLAVEWGSGRRKGWLSNLHLGARDPQSGGFVMLGKTFKGLTDEVLRWQTERFLDLAVERGDWVVRVRPEQVVEIAFDGVQTSSRYPGGVALRFARVVRYRDDKSAAEADTIDAVRAIHAGRPSD</sequence>
<feature type="binding site" evidence="14">
    <location>
        <position position="219"/>
    </location>
    <ligand>
        <name>ATP</name>
        <dbReference type="ChEBI" id="CHEBI:30616"/>
    </ligand>
</feature>
<comment type="function">
    <text evidence="13 14">DNA ligase that seals nicks in double-stranded DNA during DNA replication, DNA recombination and DNA repair.</text>
</comment>
<accession>A0A1C4WFJ1</accession>
<dbReference type="GO" id="GO:0006281">
    <property type="term" value="P:DNA repair"/>
    <property type="evidence" value="ECO:0007669"/>
    <property type="project" value="UniProtKB-UniRule"/>
</dbReference>
<evidence type="ECO:0000256" key="2">
    <source>
        <dbReference type="ARBA" id="ARBA00022618"/>
    </source>
</evidence>
<keyword evidence="1 14" id="KW-0436">Ligase</keyword>
<evidence type="ECO:0000313" key="19">
    <source>
        <dbReference type="EMBL" id="SCE94954.1"/>
    </source>
</evidence>
<keyword evidence="11 14" id="KW-0131">Cell cycle</keyword>
<dbReference type="RefSeq" id="WP_231924537.1">
    <property type="nucleotide sequence ID" value="NZ_LT607409.1"/>
</dbReference>
<dbReference type="NCBIfam" id="TIGR00574">
    <property type="entry name" value="dnl1"/>
    <property type="match status" value="1"/>
</dbReference>
<dbReference type="SUPFAM" id="SSF56091">
    <property type="entry name" value="DNA ligase/mRNA capping enzyme, catalytic domain"/>
    <property type="match status" value="1"/>
</dbReference>
<feature type="binding site" evidence="14">
    <location>
        <position position="263"/>
    </location>
    <ligand>
        <name>ATP</name>
        <dbReference type="ChEBI" id="CHEBI:30616"/>
    </ligand>
</feature>
<dbReference type="GO" id="GO:0006260">
    <property type="term" value="P:DNA replication"/>
    <property type="evidence" value="ECO:0007669"/>
    <property type="project" value="UniProtKB-UniRule"/>
</dbReference>
<feature type="domain" description="ATP-dependent DNA ligase family profile" evidence="18">
    <location>
        <begin position="316"/>
        <end position="430"/>
    </location>
</feature>
<evidence type="ECO:0000256" key="7">
    <source>
        <dbReference type="ARBA" id="ARBA00022840"/>
    </source>
</evidence>
<evidence type="ECO:0000256" key="17">
    <source>
        <dbReference type="SAM" id="MobiDB-lite"/>
    </source>
</evidence>